<dbReference type="RefSeq" id="XP_031943104.1">
    <property type="nucleotide sequence ID" value="XM_032089281.1"/>
</dbReference>
<dbReference type="AlphaFoldDB" id="A0A5N7DHS3"/>
<dbReference type="SMART" id="SM00823">
    <property type="entry name" value="PKS_PP"/>
    <property type="match status" value="1"/>
</dbReference>
<evidence type="ECO:0000313" key="4">
    <source>
        <dbReference type="EMBL" id="KAE8405785.1"/>
    </source>
</evidence>
<dbReference type="InterPro" id="IPR020845">
    <property type="entry name" value="AMP-binding_CS"/>
</dbReference>
<evidence type="ECO:0000259" key="3">
    <source>
        <dbReference type="PROSITE" id="PS50075"/>
    </source>
</evidence>
<dbReference type="Pfam" id="PF00550">
    <property type="entry name" value="PP-binding"/>
    <property type="match status" value="1"/>
</dbReference>
<dbReference type="Proteomes" id="UP000325579">
    <property type="component" value="Unassembled WGS sequence"/>
</dbReference>
<dbReference type="InterPro" id="IPR013120">
    <property type="entry name" value="FAR_NAD-bd"/>
</dbReference>
<dbReference type="EMBL" id="ML736758">
    <property type="protein sequence ID" value="KAE8405785.1"/>
    <property type="molecule type" value="Genomic_DNA"/>
</dbReference>
<keyword evidence="1" id="KW-0596">Phosphopantetheine</keyword>
<evidence type="ECO:0000256" key="2">
    <source>
        <dbReference type="ARBA" id="ARBA00022553"/>
    </source>
</evidence>
<dbReference type="InterPro" id="IPR006162">
    <property type="entry name" value="Ppantetheine_attach_site"/>
</dbReference>
<dbReference type="SUPFAM" id="SSF51735">
    <property type="entry name" value="NAD(P)-binding Rossmann-fold domains"/>
    <property type="match status" value="1"/>
</dbReference>
<proteinExistence type="predicted"/>
<dbReference type="PROSITE" id="PS50075">
    <property type="entry name" value="CARRIER"/>
    <property type="match status" value="1"/>
</dbReference>
<evidence type="ECO:0000313" key="5">
    <source>
        <dbReference type="Proteomes" id="UP000325579"/>
    </source>
</evidence>
<dbReference type="InterPro" id="IPR036291">
    <property type="entry name" value="NAD(P)-bd_dom_sf"/>
</dbReference>
<dbReference type="Pfam" id="PF23562">
    <property type="entry name" value="AMP-binding_C_3"/>
    <property type="match status" value="1"/>
</dbReference>
<feature type="domain" description="Carrier" evidence="3">
    <location>
        <begin position="572"/>
        <end position="653"/>
    </location>
</feature>
<gene>
    <name evidence="4" type="ORF">BDV37DRAFT_292963</name>
</gene>
<dbReference type="OrthoDB" id="429813at2759"/>
<reference evidence="4 5" key="1">
    <citation type="submission" date="2019-04" db="EMBL/GenBank/DDBJ databases">
        <authorList>
            <consortium name="DOE Joint Genome Institute"/>
            <person name="Mondo S."/>
            <person name="Kjaerbolling I."/>
            <person name="Vesth T."/>
            <person name="Frisvad J.C."/>
            <person name="Nybo J.L."/>
            <person name="Theobald S."/>
            <person name="Kildgaard S."/>
            <person name="Isbrandt T."/>
            <person name="Kuo A."/>
            <person name="Sato A."/>
            <person name="Lyhne E.K."/>
            <person name="Kogle M.E."/>
            <person name="Wiebenga A."/>
            <person name="Kun R.S."/>
            <person name="Lubbers R.J."/>
            <person name="Makela M.R."/>
            <person name="Barry K."/>
            <person name="Chovatia M."/>
            <person name="Clum A."/>
            <person name="Daum C."/>
            <person name="Haridas S."/>
            <person name="He G."/>
            <person name="LaButti K."/>
            <person name="Lipzen A."/>
            <person name="Riley R."/>
            <person name="Salamov A."/>
            <person name="Simmons B.A."/>
            <person name="Magnuson J.K."/>
            <person name="Henrissat B."/>
            <person name="Mortensen U.H."/>
            <person name="Larsen T.O."/>
            <person name="Devries R.P."/>
            <person name="Grigoriev I.V."/>
            <person name="Machida M."/>
            <person name="Baker S.E."/>
            <person name="Andersen M.R."/>
            <person name="Cantor M.N."/>
            <person name="Hua S.X."/>
        </authorList>
    </citation>
    <scope>NUCLEOTIDE SEQUENCE [LARGE SCALE GENOMIC DNA]</scope>
    <source>
        <strain evidence="4 5">CBS 119388</strain>
    </source>
</reference>
<dbReference type="InterPro" id="IPR042099">
    <property type="entry name" value="ANL_N_sf"/>
</dbReference>
<organism evidence="4 5">
    <name type="scientific">Aspergillus pseudonomiae</name>
    <dbReference type="NCBI Taxonomy" id="1506151"/>
    <lineage>
        <taxon>Eukaryota</taxon>
        <taxon>Fungi</taxon>
        <taxon>Dikarya</taxon>
        <taxon>Ascomycota</taxon>
        <taxon>Pezizomycotina</taxon>
        <taxon>Eurotiomycetes</taxon>
        <taxon>Eurotiomycetidae</taxon>
        <taxon>Eurotiales</taxon>
        <taxon>Aspergillaceae</taxon>
        <taxon>Aspergillus</taxon>
        <taxon>Aspergillus subgen. Circumdati</taxon>
    </lineage>
</organism>
<dbReference type="Gene3D" id="3.40.50.12780">
    <property type="entry name" value="N-terminal domain of ligase-like"/>
    <property type="match status" value="1"/>
</dbReference>
<protein>
    <recommendedName>
        <fullName evidence="3">Carrier domain-containing protein</fullName>
    </recommendedName>
</protein>
<name>A0A5N7DHS3_9EURO</name>
<sequence length="1014" mass="112894">MTKFLASYIYVLYFRNYPEQTCFPNPVKMATAVGSRLLPHLVDNNAEADPDGTFGQILRDNNIPDQWISLSKRQLAQSVDHAAWWFKNTVAEKCDTTTIGYMGPSDIRYMICALALAKAGYKTFLPSTRNSAEANAHLFRAVGCKCLLWGGQSQSAQAQAVIPELQVWQFPSLDELLNSSVAHYPYHKTYREAENETFVILHSSGTTGQPKPIPLTHGYLSIMERGAPPGTPEDSTCGWWNCLQRGEPMFQMSPLFHLIGFTLVLDAIFHGQQIIHYSSKPDVDSVLDTLSTLRPRAAVLPPSILQDMSTSAQGLKTVSKIEYMFFAGGPLSTEAGDTISKYCKLIPLIGSTELGHIPPTKSKTSPRDWKYFEWPFYPDIHMEPHDEGLFEMVVRRSPDSRLLHGIFHVFPDLLEWRTKDLFSRHPTKDGLWHFERRTDDVIVLGNGEKVNPIEMEGVVERHDLVHKAIIAGHGMAECVLLVEPDWDKLDSQDQGGDFINKIWDRVEAANKLGPSYAYIEKDRVGIANREKPFPLNAKGTLRRSLVCKEYKSDISALGSDDNSSTGRSSSNALLGDDMKGFVRRVISCVSEHLELADDTDFFTAGLDSLQVIRMARKITRGIGMGSDGIRIDPQIIYRYSTIKGLASYLSDVVKGDISSDGLVDEVEDVQAALKHLIDKYTNSLPSVEDKTVQVSPRSNVILTGSTGSFGSYLLDALLSDPSIKKVHCLNRSSDAFERQRSSFHDRHLNVKALLSPKAEFLTANLGEKSLGLSMSKYNELLNTTDAIIHNAWKVDFNLSMYSFEHDHIRGTRNLLDLSIFSRKRVHMYLVSSVATTSGWDPSKGKIPEDIVPDTVQPPLQGYGQSKYVAENVCLAASSRSGVPVTILRVGQIAGPTTKSGGCWNREEWFPALVFTSRSMGFVPETLGMPVDWIPVNTLAQIINLGYTFTNDSEPHRCKPSYKLLSFYERLAREDGHGNSSHSVTDNASEMSSTFRALGPIDSSLVQTSLDQWAL</sequence>
<dbReference type="InterPro" id="IPR009081">
    <property type="entry name" value="PP-bd_ACP"/>
</dbReference>
<dbReference type="Pfam" id="PF00501">
    <property type="entry name" value="AMP-binding"/>
    <property type="match status" value="1"/>
</dbReference>
<dbReference type="Gene3D" id="3.40.50.720">
    <property type="entry name" value="NAD(P)-binding Rossmann-like Domain"/>
    <property type="match status" value="1"/>
</dbReference>
<dbReference type="InterPro" id="IPR000873">
    <property type="entry name" value="AMP-dep_synth/lig_dom"/>
</dbReference>
<dbReference type="PANTHER" id="PTHR43439:SF2">
    <property type="entry name" value="ENZYME, PUTATIVE (JCVI)-RELATED"/>
    <property type="match status" value="1"/>
</dbReference>
<keyword evidence="2" id="KW-0597">Phosphoprotein</keyword>
<dbReference type="SUPFAM" id="SSF56801">
    <property type="entry name" value="Acetyl-CoA synthetase-like"/>
    <property type="match status" value="1"/>
</dbReference>
<keyword evidence="5" id="KW-1185">Reference proteome</keyword>
<dbReference type="GeneID" id="43673972"/>
<dbReference type="InterPro" id="IPR036736">
    <property type="entry name" value="ACP-like_sf"/>
</dbReference>
<dbReference type="PROSITE" id="PS00455">
    <property type="entry name" value="AMP_BINDING"/>
    <property type="match status" value="1"/>
</dbReference>
<dbReference type="PROSITE" id="PS00012">
    <property type="entry name" value="PHOSPHOPANTETHEINE"/>
    <property type="match status" value="1"/>
</dbReference>
<dbReference type="GO" id="GO:0031177">
    <property type="term" value="F:phosphopantetheine binding"/>
    <property type="evidence" value="ECO:0007669"/>
    <property type="project" value="InterPro"/>
</dbReference>
<dbReference type="Gene3D" id="1.10.1200.10">
    <property type="entry name" value="ACP-like"/>
    <property type="match status" value="1"/>
</dbReference>
<dbReference type="Pfam" id="PF07993">
    <property type="entry name" value="NAD_binding_4"/>
    <property type="match status" value="1"/>
</dbReference>
<dbReference type="InterPro" id="IPR051414">
    <property type="entry name" value="Adenylate-forming_Reductase"/>
</dbReference>
<dbReference type="InterPro" id="IPR020806">
    <property type="entry name" value="PKS_PP-bd"/>
</dbReference>
<dbReference type="SUPFAM" id="SSF47336">
    <property type="entry name" value="ACP-like"/>
    <property type="match status" value="1"/>
</dbReference>
<evidence type="ECO:0000256" key="1">
    <source>
        <dbReference type="ARBA" id="ARBA00022450"/>
    </source>
</evidence>
<dbReference type="PANTHER" id="PTHR43439">
    <property type="entry name" value="PHENYLACETATE-COENZYME A LIGASE"/>
    <property type="match status" value="1"/>
</dbReference>
<accession>A0A5N7DHS3</accession>